<dbReference type="OrthoDB" id="164847at2"/>
<dbReference type="EMBL" id="FQZS01000013">
    <property type="protein sequence ID" value="SHJ01812.1"/>
    <property type="molecule type" value="Genomic_DNA"/>
</dbReference>
<evidence type="ECO:0008006" key="3">
    <source>
        <dbReference type="Google" id="ProtNLM"/>
    </source>
</evidence>
<gene>
    <name evidence="1" type="ORF">SAMN02745176_02126</name>
</gene>
<sequence>MKYIIDRFEGNYAVCEDENRNMVSIERDKIPAEAEEGHVLIQQGDEYFIDLDETNRRKEKIQRLMDDLWT</sequence>
<name>A0A1M6FVX1_9FIRM</name>
<reference evidence="1 2" key="1">
    <citation type="submission" date="2016-11" db="EMBL/GenBank/DDBJ databases">
        <authorList>
            <person name="Jaros S."/>
            <person name="Januszkiewicz K."/>
            <person name="Wedrychowicz H."/>
        </authorList>
    </citation>
    <scope>NUCLEOTIDE SEQUENCE [LARGE SCALE GENOMIC DNA]</scope>
    <source>
        <strain evidence="1 2">DSM 19022</strain>
    </source>
</reference>
<dbReference type="STRING" id="1122184.SAMN02745176_02126"/>
<evidence type="ECO:0000313" key="1">
    <source>
        <dbReference type="EMBL" id="SHJ01812.1"/>
    </source>
</evidence>
<dbReference type="InterPro" id="IPR021377">
    <property type="entry name" value="DUF3006"/>
</dbReference>
<dbReference type="Pfam" id="PF11213">
    <property type="entry name" value="DUF3006"/>
    <property type="match status" value="1"/>
</dbReference>
<organism evidence="1 2">
    <name type="scientific">Lutispora thermophila DSM 19022</name>
    <dbReference type="NCBI Taxonomy" id="1122184"/>
    <lineage>
        <taxon>Bacteria</taxon>
        <taxon>Bacillati</taxon>
        <taxon>Bacillota</taxon>
        <taxon>Clostridia</taxon>
        <taxon>Lutisporales</taxon>
        <taxon>Lutisporaceae</taxon>
        <taxon>Lutispora</taxon>
    </lineage>
</organism>
<protein>
    <recommendedName>
        <fullName evidence="3">DUF3006 domain-containing protein</fullName>
    </recommendedName>
</protein>
<dbReference type="AlphaFoldDB" id="A0A1M6FVX1"/>
<dbReference type="Proteomes" id="UP000184442">
    <property type="component" value="Unassembled WGS sequence"/>
</dbReference>
<evidence type="ECO:0000313" key="2">
    <source>
        <dbReference type="Proteomes" id="UP000184442"/>
    </source>
</evidence>
<keyword evidence="2" id="KW-1185">Reference proteome</keyword>
<dbReference type="RefSeq" id="WP_073026175.1">
    <property type="nucleotide sequence ID" value="NZ_FQZS01000013.1"/>
</dbReference>
<accession>A0A1M6FVX1</accession>
<proteinExistence type="predicted"/>